<comment type="caution">
    <text evidence="2">The sequence shown here is derived from an EMBL/GenBank/DDBJ whole genome shotgun (WGS) entry which is preliminary data.</text>
</comment>
<protein>
    <submittedName>
        <fullName evidence="2">Uncharacterized protein</fullName>
    </submittedName>
</protein>
<keyword evidence="3" id="KW-1185">Reference proteome</keyword>
<feature type="region of interest" description="Disordered" evidence="1">
    <location>
        <begin position="45"/>
        <end position="77"/>
    </location>
</feature>
<accession>A0ABW7UHR6</accession>
<evidence type="ECO:0000313" key="2">
    <source>
        <dbReference type="EMBL" id="MFI1719207.1"/>
    </source>
</evidence>
<dbReference type="RefSeq" id="WP_398713951.1">
    <property type="nucleotide sequence ID" value="NZ_JBIRUI010000032.1"/>
</dbReference>
<dbReference type="Proteomes" id="UP001611339">
    <property type="component" value="Unassembled WGS sequence"/>
</dbReference>
<evidence type="ECO:0000256" key="1">
    <source>
        <dbReference type="SAM" id="MobiDB-lite"/>
    </source>
</evidence>
<dbReference type="EMBL" id="JBIRUI010000032">
    <property type="protein sequence ID" value="MFI1719207.1"/>
    <property type="molecule type" value="Genomic_DNA"/>
</dbReference>
<sequence>MAKAPTVIGVLTEPPAPTWWKANRHKVYGIGGLLIGYLIGTHLAGAPEQQPAPPRPGHSTPAPGEQHSTRTAHGLAA</sequence>
<evidence type="ECO:0000313" key="3">
    <source>
        <dbReference type="Proteomes" id="UP001611339"/>
    </source>
</evidence>
<gene>
    <name evidence="2" type="ORF">ACH407_37295</name>
</gene>
<proteinExistence type="predicted"/>
<organism evidence="2 3">
    <name type="scientific">Streptomyces litmocidini</name>
    <dbReference type="NCBI Taxonomy" id="67318"/>
    <lineage>
        <taxon>Bacteria</taxon>
        <taxon>Bacillati</taxon>
        <taxon>Actinomycetota</taxon>
        <taxon>Actinomycetes</taxon>
        <taxon>Kitasatosporales</taxon>
        <taxon>Streptomycetaceae</taxon>
        <taxon>Streptomyces</taxon>
    </lineage>
</organism>
<reference evidence="2 3" key="1">
    <citation type="submission" date="2024-10" db="EMBL/GenBank/DDBJ databases">
        <title>The Natural Products Discovery Center: Release of the First 8490 Sequenced Strains for Exploring Actinobacteria Biosynthetic Diversity.</title>
        <authorList>
            <person name="Kalkreuter E."/>
            <person name="Kautsar S.A."/>
            <person name="Yang D."/>
            <person name="Bader C.D."/>
            <person name="Teijaro C.N."/>
            <person name="Fluegel L."/>
            <person name="Davis C.M."/>
            <person name="Simpson J.R."/>
            <person name="Lauterbach L."/>
            <person name="Steele A.D."/>
            <person name="Gui C."/>
            <person name="Meng S."/>
            <person name="Li G."/>
            <person name="Viehrig K."/>
            <person name="Ye F."/>
            <person name="Su P."/>
            <person name="Kiefer A.F."/>
            <person name="Nichols A."/>
            <person name="Cepeda A.J."/>
            <person name="Yan W."/>
            <person name="Fan B."/>
            <person name="Jiang Y."/>
            <person name="Adhikari A."/>
            <person name="Zheng C.-J."/>
            <person name="Schuster L."/>
            <person name="Cowan T.M."/>
            <person name="Smanski M.J."/>
            <person name="Chevrette M.G."/>
            <person name="De Carvalho L.P.S."/>
            <person name="Shen B."/>
        </authorList>
    </citation>
    <scope>NUCLEOTIDE SEQUENCE [LARGE SCALE GENOMIC DNA]</scope>
    <source>
        <strain evidence="2 3">NPDC020602</strain>
    </source>
</reference>
<name>A0ABW7UHR6_9ACTN</name>